<evidence type="ECO:0000256" key="6">
    <source>
        <dbReference type="ARBA" id="ARBA00022833"/>
    </source>
</evidence>
<feature type="binding site" evidence="7">
    <location>
        <position position="114"/>
    </location>
    <ligand>
        <name>Zn(2+)</name>
        <dbReference type="ChEBI" id="CHEBI:29105"/>
        <label>1</label>
    </ligand>
</feature>
<evidence type="ECO:0000313" key="9">
    <source>
        <dbReference type="EMBL" id="GAA0858067.1"/>
    </source>
</evidence>
<dbReference type="InterPro" id="IPR017782">
    <property type="entry name" value="Hydroxyacylglutathione_Hdrlase"/>
</dbReference>
<feature type="domain" description="Metallo-beta-lactamase" evidence="8">
    <location>
        <begin position="14"/>
        <end position="169"/>
    </location>
</feature>
<evidence type="ECO:0000259" key="8">
    <source>
        <dbReference type="SMART" id="SM00849"/>
    </source>
</evidence>
<dbReference type="PANTHER" id="PTHR43705:SF1">
    <property type="entry name" value="HYDROXYACYLGLUTATHIONE HYDROLASE GLOB"/>
    <property type="match status" value="1"/>
</dbReference>
<dbReference type="InterPro" id="IPR032282">
    <property type="entry name" value="HAGH_C"/>
</dbReference>
<comment type="catalytic activity">
    <reaction evidence="1 7">
        <text>an S-(2-hydroxyacyl)glutathione + H2O = a 2-hydroxy carboxylate + glutathione + H(+)</text>
        <dbReference type="Rhea" id="RHEA:21864"/>
        <dbReference type="ChEBI" id="CHEBI:15377"/>
        <dbReference type="ChEBI" id="CHEBI:15378"/>
        <dbReference type="ChEBI" id="CHEBI:57925"/>
        <dbReference type="ChEBI" id="CHEBI:58896"/>
        <dbReference type="ChEBI" id="CHEBI:71261"/>
        <dbReference type="EC" id="3.1.2.6"/>
    </reaction>
</comment>
<keyword evidence="9" id="KW-0560">Oxidoreductase</keyword>
<dbReference type="GO" id="GO:0016787">
    <property type="term" value="F:hydrolase activity"/>
    <property type="evidence" value="ECO:0007669"/>
    <property type="project" value="UniProtKB-KW"/>
</dbReference>
<evidence type="ECO:0000256" key="7">
    <source>
        <dbReference type="HAMAP-Rule" id="MF_01374"/>
    </source>
</evidence>
<comment type="cofactor">
    <cofactor evidence="7">
        <name>Zn(2+)</name>
        <dbReference type="ChEBI" id="CHEBI:29105"/>
    </cofactor>
    <text evidence="7">Binds 2 Zn(2+) ions per subunit.</text>
</comment>
<dbReference type="PANTHER" id="PTHR43705">
    <property type="entry name" value="HYDROXYACYLGLUTATHIONE HYDROLASE"/>
    <property type="match status" value="1"/>
</dbReference>
<dbReference type="InterPro" id="IPR036866">
    <property type="entry name" value="RibonucZ/Hydroxyglut_hydro"/>
</dbReference>
<comment type="function">
    <text evidence="7">Thiolesterase that catalyzes the hydrolysis of S-D-lactoyl-glutathione to form glutathione and D-lactic acid.</text>
</comment>
<dbReference type="Pfam" id="PF00753">
    <property type="entry name" value="Lactamase_B"/>
    <property type="match status" value="1"/>
</dbReference>
<dbReference type="GO" id="GO:0016491">
    <property type="term" value="F:oxidoreductase activity"/>
    <property type="evidence" value="ECO:0007669"/>
    <property type="project" value="UniProtKB-KW"/>
</dbReference>
<keyword evidence="10" id="KW-1185">Reference proteome</keyword>
<feature type="binding site" evidence="7">
    <location>
        <position position="59"/>
    </location>
    <ligand>
        <name>Zn(2+)</name>
        <dbReference type="ChEBI" id="CHEBI:29105"/>
        <label>2</label>
    </ligand>
</feature>
<evidence type="ECO:0000256" key="1">
    <source>
        <dbReference type="ARBA" id="ARBA00001623"/>
    </source>
</evidence>
<accession>A0ABP3X2C1</accession>
<dbReference type="PIRSF" id="PIRSF005457">
    <property type="entry name" value="Glx"/>
    <property type="match status" value="1"/>
</dbReference>
<dbReference type="SMART" id="SM00849">
    <property type="entry name" value="Lactamase_B"/>
    <property type="match status" value="1"/>
</dbReference>
<protein>
    <recommendedName>
        <fullName evidence="7">Hydroxyacylglutathione hydrolase</fullName>
        <ecNumber evidence="7">3.1.2.6</ecNumber>
    </recommendedName>
    <alternativeName>
        <fullName evidence="7">Glyoxalase II</fullName>
        <shortName evidence="7">Glx II</shortName>
    </alternativeName>
</protein>
<dbReference type="Gene3D" id="3.60.15.10">
    <property type="entry name" value="Ribonuclease Z/Hydroxyacylglutathione hydrolase-like"/>
    <property type="match status" value="1"/>
</dbReference>
<dbReference type="Proteomes" id="UP001500359">
    <property type="component" value="Unassembled WGS sequence"/>
</dbReference>
<feature type="binding site" evidence="7">
    <location>
        <position position="60"/>
    </location>
    <ligand>
        <name>Zn(2+)</name>
        <dbReference type="ChEBI" id="CHEBI:29105"/>
        <label>2</label>
    </ligand>
</feature>
<dbReference type="NCBIfam" id="TIGR03413">
    <property type="entry name" value="GSH_gloB"/>
    <property type="match status" value="1"/>
</dbReference>
<dbReference type="InterPro" id="IPR050110">
    <property type="entry name" value="Glyoxalase_II_hydrolase"/>
</dbReference>
<proteinExistence type="inferred from homology"/>
<evidence type="ECO:0000256" key="3">
    <source>
        <dbReference type="ARBA" id="ARBA00006759"/>
    </source>
</evidence>
<dbReference type="RefSeq" id="WP_343860703.1">
    <property type="nucleotide sequence ID" value="NZ_BAAAFD010000008.1"/>
</dbReference>
<dbReference type="HAMAP" id="MF_01374">
    <property type="entry name" value="Glyoxalase_2"/>
    <property type="match status" value="1"/>
</dbReference>
<evidence type="ECO:0000256" key="4">
    <source>
        <dbReference type="ARBA" id="ARBA00022723"/>
    </source>
</evidence>
<sequence>MSALQIFPIPAFEDNYIWCLHNDLYCWVVDPGDAAPVEAFCKRNQLKLNGILVTHHHWDHTNGIASLVEHHPDIRVLGPRYGNIKHLTQDYVDGDRIEIPTLSLTFDVLEVPGHTLDHIAFYGDSRLFCGDTLFSAGCGRLFEGTPAQMLDSLKKIMQLPEQTVVYCTHEYTLANLRFAAQLEPSNNIMKEYWAWAKQQREKGLPTLPTTIEQQKAINPFLRAQQDEIKHNAEHHVGRQLPNEEAVFTAIRKWKDNF</sequence>
<evidence type="ECO:0000256" key="2">
    <source>
        <dbReference type="ARBA" id="ARBA00004963"/>
    </source>
</evidence>
<comment type="subunit">
    <text evidence="7">Monomer.</text>
</comment>
<evidence type="ECO:0000256" key="5">
    <source>
        <dbReference type="ARBA" id="ARBA00022801"/>
    </source>
</evidence>
<keyword evidence="4 7" id="KW-0479">Metal-binding</keyword>
<keyword evidence="5 7" id="KW-0378">Hydrolase</keyword>
<dbReference type="EMBL" id="BAAAFD010000008">
    <property type="protein sequence ID" value="GAA0858067.1"/>
    <property type="molecule type" value="Genomic_DNA"/>
</dbReference>
<organism evidence="9 10">
    <name type="scientific">Aliiglaciecola litoralis</name>
    <dbReference type="NCBI Taxonomy" id="582857"/>
    <lineage>
        <taxon>Bacteria</taxon>
        <taxon>Pseudomonadati</taxon>
        <taxon>Pseudomonadota</taxon>
        <taxon>Gammaproteobacteria</taxon>
        <taxon>Alteromonadales</taxon>
        <taxon>Alteromonadaceae</taxon>
        <taxon>Aliiglaciecola</taxon>
    </lineage>
</organism>
<dbReference type="SUPFAM" id="SSF56281">
    <property type="entry name" value="Metallo-hydrolase/oxidoreductase"/>
    <property type="match status" value="1"/>
</dbReference>
<reference evidence="10" key="1">
    <citation type="journal article" date="2019" name="Int. J. Syst. Evol. Microbiol.">
        <title>The Global Catalogue of Microorganisms (GCM) 10K type strain sequencing project: providing services to taxonomists for standard genome sequencing and annotation.</title>
        <authorList>
            <consortium name="The Broad Institute Genomics Platform"/>
            <consortium name="The Broad Institute Genome Sequencing Center for Infectious Disease"/>
            <person name="Wu L."/>
            <person name="Ma J."/>
        </authorList>
    </citation>
    <scope>NUCLEOTIDE SEQUENCE [LARGE SCALE GENOMIC DNA]</scope>
    <source>
        <strain evidence="10">JCM 15896</strain>
    </source>
</reference>
<comment type="pathway">
    <text evidence="2 7">Secondary metabolite metabolism; methylglyoxal degradation; (R)-lactate from methylglyoxal: step 2/2.</text>
</comment>
<feature type="binding site" evidence="7">
    <location>
        <position position="131"/>
    </location>
    <ligand>
        <name>Zn(2+)</name>
        <dbReference type="ChEBI" id="CHEBI:29105"/>
        <label>1</label>
    </ligand>
</feature>
<comment type="caution">
    <text evidence="9">The sequence shown here is derived from an EMBL/GenBank/DDBJ whole genome shotgun (WGS) entry which is preliminary data.</text>
</comment>
<comment type="similarity">
    <text evidence="3 7">Belongs to the metallo-beta-lactamase superfamily. Glyoxalase II family.</text>
</comment>
<evidence type="ECO:0000313" key="10">
    <source>
        <dbReference type="Proteomes" id="UP001500359"/>
    </source>
</evidence>
<feature type="binding site" evidence="7">
    <location>
        <position position="131"/>
    </location>
    <ligand>
        <name>Zn(2+)</name>
        <dbReference type="ChEBI" id="CHEBI:29105"/>
        <label>2</label>
    </ligand>
</feature>
<dbReference type="Pfam" id="PF16123">
    <property type="entry name" value="HAGH_C"/>
    <property type="match status" value="1"/>
</dbReference>
<gene>
    <name evidence="7 9" type="primary">gloB</name>
    <name evidence="9" type="ORF">GCM10009114_26250</name>
</gene>
<dbReference type="InterPro" id="IPR001279">
    <property type="entry name" value="Metallo-B-lactamas"/>
</dbReference>
<feature type="binding site" evidence="7">
    <location>
        <position position="55"/>
    </location>
    <ligand>
        <name>Zn(2+)</name>
        <dbReference type="ChEBI" id="CHEBI:29105"/>
        <label>1</label>
    </ligand>
</feature>
<feature type="binding site" evidence="7">
    <location>
        <position position="57"/>
    </location>
    <ligand>
        <name>Zn(2+)</name>
        <dbReference type="ChEBI" id="CHEBI:29105"/>
        <label>1</label>
    </ligand>
</feature>
<keyword evidence="6 7" id="KW-0862">Zinc</keyword>
<name>A0ABP3X2C1_9ALTE</name>
<feature type="binding site" evidence="7">
    <location>
        <position position="169"/>
    </location>
    <ligand>
        <name>Zn(2+)</name>
        <dbReference type="ChEBI" id="CHEBI:29105"/>
        <label>2</label>
    </ligand>
</feature>
<dbReference type="CDD" id="cd07723">
    <property type="entry name" value="hydroxyacylglutathione_hydrolase_MBL-fold"/>
    <property type="match status" value="1"/>
</dbReference>
<dbReference type="InterPro" id="IPR035680">
    <property type="entry name" value="Clx_II_MBL"/>
</dbReference>
<dbReference type="EC" id="3.1.2.6" evidence="7"/>